<comment type="caution">
    <text evidence="4">The sequence shown here is derived from an EMBL/GenBank/DDBJ whole genome shotgun (WGS) entry which is preliminary data.</text>
</comment>
<dbReference type="InterPro" id="IPR036852">
    <property type="entry name" value="Peptidase_S8/S53_dom_sf"/>
</dbReference>
<evidence type="ECO:0000313" key="4">
    <source>
        <dbReference type="EMBL" id="PQP93322.1"/>
    </source>
</evidence>
<gene>
    <name evidence="4" type="ORF">Pyn_05986</name>
</gene>
<evidence type="ECO:0000256" key="1">
    <source>
        <dbReference type="ARBA" id="ARBA00004613"/>
    </source>
</evidence>
<keyword evidence="3" id="KW-0732">Signal</keyword>
<keyword evidence="5" id="KW-1185">Reference proteome</keyword>
<dbReference type="Gene3D" id="3.50.30.30">
    <property type="match status" value="1"/>
</dbReference>
<dbReference type="CDD" id="cd02120">
    <property type="entry name" value="PA_subtilisin_like"/>
    <property type="match status" value="1"/>
</dbReference>
<dbReference type="PROSITE" id="PS00137">
    <property type="entry name" value="SUBTILASE_HIS"/>
    <property type="match status" value="1"/>
</dbReference>
<dbReference type="PANTHER" id="PTHR10795">
    <property type="entry name" value="PROPROTEIN CONVERTASE SUBTILISIN/KEXIN"/>
    <property type="match status" value="1"/>
</dbReference>
<dbReference type="EMBL" id="PJQY01002470">
    <property type="protein sequence ID" value="PQP93322.1"/>
    <property type="molecule type" value="Genomic_DNA"/>
</dbReference>
<evidence type="ECO:0000256" key="3">
    <source>
        <dbReference type="ARBA" id="ARBA00022729"/>
    </source>
</evidence>
<evidence type="ECO:0000256" key="2">
    <source>
        <dbReference type="ARBA" id="ARBA00011073"/>
    </source>
</evidence>
<dbReference type="STRING" id="2094558.A0A314XHU5"/>
<comment type="subcellular location">
    <subcellularLocation>
        <location evidence="1">Secreted</location>
    </subcellularLocation>
</comment>
<proteinExistence type="inferred from homology"/>
<dbReference type="SUPFAM" id="SSF52743">
    <property type="entry name" value="Subtilisin-like"/>
    <property type="match status" value="1"/>
</dbReference>
<comment type="similarity">
    <text evidence="2">Belongs to the peptidase S8 family.</text>
</comment>
<keyword evidence="4" id="KW-0645">Protease</keyword>
<reference evidence="4 5" key="1">
    <citation type="submission" date="2018-02" db="EMBL/GenBank/DDBJ databases">
        <title>Draft genome of wild Prunus yedoensis var. nudiflora.</title>
        <authorList>
            <person name="Baek S."/>
            <person name="Kim J.-H."/>
            <person name="Choi K."/>
            <person name="Kim G.-B."/>
            <person name="Cho A."/>
            <person name="Jang H."/>
            <person name="Shin C.-H."/>
            <person name="Yu H.-J."/>
            <person name="Mun J.-H."/>
        </authorList>
    </citation>
    <scope>NUCLEOTIDE SEQUENCE [LARGE SCALE GENOMIC DNA]</scope>
    <source>
        <strain evidence="5">cv. Jeju island</strain>
        <tissue evidence="4">Leaf</tissue>
    </source>
</reference>
<dbReference type="InterPro" id="IPR022398">
    <property type="entry name" value="Peptidase_S8_His-AS"/>
</dbReference>
<evidence type="ECO:0000313" key="5">
    <source>
        <dbReference type="Proteomes" id="UP000250321"/>
    </source>
</evidence>
<keyword evidence="4" id="KW-0378">Hydrolase</keyword>
<dbReference type="Proteomes" id="UP000250321">
    <property type="component" value="Unassembled WGS sequence"/>
</dbReference>
<dbReference type="AlphaFoldDB" id="A0A314XHU5"/>
<protein>
    <submittedName>
        <fullName evidence="4">Subtilisin-like protease SBT1.9</fullName>
    </submittedName>
</protein>
<dbReference type="OrthoDB" id="2014869at2759"/>
<dbReference type="GO" id="GO:0005576">
    <property type="term" value="C:extracellular region"/>
    <property type="evidence" value="ECO:0007669"/>
    <property type="project" value="UniProtKB-SubCell"/>
</dbReference>
<organism evidence="4 5">
    <name type="scientific">Prunus yedoensis var. nudiflora</name>
    <dbReference type="NCBI Taxonomy" id="2094558"/>
    <lineage>
        <taxon>Eukaryota</taxon>
        <taxon>Viridiplantae</taxon>
        <taxon>Streptophyta</taxon>
        <taxon>Embryophyta</taxon>
        <taxon>Tracheophyta</taxon>
        <taxon>Spermatophyta</taxon>
        <taxon>Magnoliopsida</taxon>
        <taxon>eudicotyledons</taxon>
        <taxon>Gunneridae</taxon>
        <taxon>Pentapetalae</taxon>
        <taxon>rosids</taxon>
        <taxon>fabids</taxon>
        <taxon>Rosales</taxon>
        <taxon>Rosaceae</taxon>
        <taxon>Amygdaloideae</taxon>
        <taxon>Amygdaleae</taxon>
        <taxon>Prunus</taxon>
    </lineage>
</organism>
<dbReference type="InterPro" id="IPR045051">
    <property type="entry name" value="SBT"/>
</dbReference>
<dbReference type="GO" id="GO:0006508">
    <property type="term" value="P:proteolysis"/>
    <property type="evidence" value="ECO:0007669"/>
    <property type="project" value="UniProtKB-KW"/>
</dbReference>
<sequence length="214" mass="23741">MIVDSARDCVGHGTQVASIAAGNYVERPRNKGPKLRTLLNGYPWVITVASGTIDRWFTGTSTLGNGVSIRGWSLFHSDLALRNLPLVYKNTLAACNDTSLLRKGPKGIILCNKGSIIKQMETLILSYKPGAILVHSNPMRLDLRYIKDNVGVSLNVSYASPCIVIRESDAPLVVAYVKQNQEPKASMEFEETIEGLKYAPYVPYYYQEVHRHIS</sequence>
<accession>A0A314XHU5</accession>
<dbReference type="GO" id="GO:0004252">
    <property type="term" value="F:serine-type endopeptidase activity"/>
    <property type="evidence" value="ECO:0007669"/>
    <property type="project" value="InterPro"/>
</dbReference>
<name>A0A314XHU5_PRUYE</name>